<dbReference type="Gene3D" id="3.40.920.10">
    <property type="entry name" value="Pyruvate-ferredoxin oxidoreductase, PFOR, domain III"/>
    <property type="match status" value="1"/>
</dbReference>
<dbReference type="GO" id="GO:0016903">
    <property type="term" value="F:oxidoreductase activity, acting on the aldehyde or oxo group of donors"/>
    <property type="evidence" value="ECO:0007669"/>
    <property type="project" value="InterPro"/>
</dbReference>
<evidence type="ECO:0000313" key="4">
    <source>
        <dbReference type="Proteomes" id="UP000605201"/>
    </source>
</evidence>
<gene>
    <name evidence="3" type="ORF">H8D96_09185</name>
</gene>
<dbReference type="PANTHER" id="PTHR43854:SF1">
    <property type="entry name" value="INDOLEPYRUVATE OXIDOREDUCTASE SUBUNIT IORB"/>
    <property type="match status" value="1"/>
</dbReference>
<dbReference type="InterPro" id="IPR052198">
    <property type="entry name" value="IorB_Oxidoreductase"/>
</dbReference>
<evidence type="ECO:0000259" key="2">
    <source>
        <dbReference type="Pfam" id="PF01558"/>
    </source>
</evidence>
<dbReference type="EMBL" id="JACNIG010000203">
    <property type="protein sequence ID" value="MBC8432081.1"/>
    <property type="molecule type" value="Genomic_DNA"/>
</dbReference>
<organism evidence="3 4">
    <name type="scientific">Candidatus Desulfatibia vada</name>
    <dbReference type="NCBI Taxonomy" id="2841696"/>
    <lineage>
        <taxon>Bacteria</taxon>
        <taxon>Pseudomonadati</taxon>
        <taxon>Thermodesulfobacteriota</taxon>
        <taxon>Desulfobacteria</taxon>
        <taxon>Desulfobacterales</taxon>
        <taxon>Desulfobacterales incertae sedis</taxon>
        <taxon>Candidatus Desulfatibia</taxon>
    </lineage>
</organism>
<dbReference type="InterPro" id="IPR002869">
    <property type="entry name" value="Pyrv_flavodox_OxRed_cen"/>
</dbReference>
<sequence>MKTLSKDPLNVLVAGVGGQGNVLLAQILGQALMREGFFTVVGDTFGAAQRGGSVASHIRISKDIEYSSIVPKGHADFILGMEPSETLRVMGEYSNPNTRVVTNPRIVYPPPVISGAAKYPDIDELLANIENYSRKLWVVNATEEALKMGNRLYANTILMGATIGTNILPIDRSSVASIYEEKFTRPDLFEANIKALDLGILLTQGK</sequence>
<proteinExistence type="predicted"/>
<reference evidence="3 4" key="1">
    <citation type="submission" date="2020-08" db="EMBL/GenBank/DDBJ databases">
        <title>Bridging the membrane lipid divide: bacteria of the FCB group superphylum have the potential to synthesize archaeal ether lipids.</title>
        <authorList>
            <person name="Villanueva L."/>
            <person name="Von Meijenfeldt F.A.B."/>
            <person name="Westbye A.B."/>
            <person name="Yadav S."/>
            <person name="Hopmans E.C."/>
            <person name="Dutilh B.E."/>
            <person name="Sinninghe Damste J.S."/>
        </authorList>
    </citation>
    <scope>NUCLEOTIDE SEQUENCE [LARGE SCALE GENOMIC DNA]</scope>
    <source>
        <strain evidence="3">NIOZ-UU17</strain>
    </source>
</reference>
<accession>A0A8J6TM35</accession>
<comment type="caution">
    <text evidence="3">The sequence shown here is derived from an EMBL/GenBank/DDBJ whole genome shotgun (WGS) entry which is preliminary data.</text>
</comment>
<dbReference type="AlphaFoldDB" id="A0A8J6TM35"/>
<evidence type="ECO:0000313" key="3">
    <source>
        <dbReference type="EMBL" id="MBC8432081.1"/>
    </source>
</evidence>
<feature type="domain" description="Pyruvate/ketoisovalerate oxidoreductase catalytic" evidence="2">
    <location>
        <begin position="17"/>
        <end position="200"/>
    </location>
</feature>
<dbReference type="InterPro" id="IPR019752">
    <property type="entry name" value="Pyrv/ketoisovalerate_OxRed_cat"/>
</dbReference>
<dbReference type="PANTHER" id="PTHR43854">
    <property type="entry name" value="INDOLEPYRUVATE OXIDOREDUCTASE SUBUNIT IORB"/>
    <property type="match status" value="1"/>
</dbReference>
<keyword evidence="1" id="KW-0560">Oxidoreductase</keyword>
<evidence type="ECO:0000256" key="1">
    <source>
        <dbReference type="ARBA" id="ARBA00023002"/>
    </source>
</evidence>
<name>A0A8J6TM35_9BACT</name>
<dbReference type="SUPFAM" id="SSF53323">
    <property type="entry name" value="Pyruvate-ferredoxin oxidoreductase, PFOR, domain III"/>
    <property type="match status" value="1"/>
</dbReference>
<dbReference type="Proteomes" id="UP000605201">
    <property type="component" value="Unassembled WGS sequence"/>
</dbReference>
<dbReference type="Pfam" id="PF01558">
    <property type="entry name" value="POR"/>
    <property type="match status" value="1"/>
</dbReference>
<protein>
    <submittedName>
        <fullName evidence="3">Indolepyruvate oxidoreductase subunit beta</fullName>
    </submittedName>
</protein>